<proteinExistence type="predicted"/>
<name>A0ABR5S5N2_9MICO</name>
<comment type="caution">
    <text evidence="2">The sequence shown here is derived from an EMBL/GenBank/DDBJ whole genome shotgun (WGS) entry which is preliminary data.</text>
</comment>
<feature type="region of interest" description="Disordered" evidence="1">
    <location>
        <begin position="24"/>
        <end position="102"/>
    </location>
</feature>
<evidence type="ECO:0000313" key="3">
    <source>
        <dbReference type="Proteomes" id="UP000078335"/>
    </source>
</evidence>
<feature type="compositionally biased region" description="Basic and acidic residues" evidence="1">
    <location>
        <begin position="48"/>
        <end position="66"/>
    </location>
</feature>
<dbReference type="EMBL" id="LDRB01000044">
    <property type="protein sequence ID" value="KTR39676.1"/>
    <property type="molecule type" value="Genomic_DNA"/>
</dbReference>
<protein>
    <submittedName>
        <fullName evidence="2">Uncharacterized protein</fullName>
    </submittedName>
</protein>
<keyword evidence="3" id="KW-1185">Reference proteome</keyword>
<sequence>MQPLAGLLVATTLIVRPVVHRSVRSSRSRPDAALETCPGSRSTTGTRFDVRSVSDAHATADAEHRAVAQSPGISTSPPHPSYEPWFRSTTSKTSLTKRSSSDASSRDLQVVGGLCRAAANFAERIDREYFLYRTSQRPLVVGHVEMGEDRADALVRRSGRDLVQLWAAAQGVGSCGAYDVDVVGEEVLDRQVVSCSILGDSDAHRSRLVLGEGTQGRGLER</sequence>
<organism evidence="2 3">
    <name type="scientific">Curtobacterium oceanosedimentum</name>
    <dbReference type="NCBI Taxonomy" id="465820"/>
    <lineage>
        <taxon>Bacteria</taxon>
        <taxon>Bacillati</taxon>
        <taxon>Actinomycetota</taxon>
        <taxon>Actinomycetes</taxon>
        <taxon>Micrococcales</taxon>
        <taxon>Microbacteriaceae</taxon>
        <taxon>Curtobacterium</taxon>
    </lineage>
</organism>
<accession>A0ABR5S5N2</accession>
<reference evidence="2 3" key="1">
    <citation type="journal article" date="2016" name="Front. Microbiol.">
        <title>Genomic Resource of Rice Seed Associated Bacteria.</title>
        <authorList>
            <person name="Midha S."/>
            <person name="Bansal K."/>
            <person name="Sharma S."/>
            <person name="Kumar N."/>
            <person name="Patil P.P."/>
            <person name="Chaudhry V."/>
            <person name="Patil P.B."/>
        </authorList>
    </citation>
    <scope>NUCLEOTIDE SEQUENCE [LARGE SCALE GENOMIC DNA]</scope>
    <source>
        <strain evidence="2 3">NS263</strain>
    </source>
</reference>
<evidence type="ECO:0000313" key="2">
    <source>
        <dbReference type="EMBL" id="KTR39676.1"/>
    </source>
</evidence>
<evidence type="ECO:0000256" key="1">
    <source>
        <dbReference type="SAM" id="MobiDB-lite"/>
    </source>
</evidence>
<feature type="compositionally biased region" description="Low complexity" evidence="1">
    <location>
        <begin position="87"/>
        <end position="98"/>
    </location>
</feature>
<dbReference type="Proteomes" id="UP000078335">
    <property type="component" value="Unassembled WGS sequence"/>
</dbReference>
<gene>
    <name evidence="2" type="ORF">NS263_09710</name>
</gene>